<sequence>MNRDDGGYWRNFPTRPDRFDLKTGPFGERPADLRFNVLTGEWGQDCEGCGECKKCLMIALKLMIVAHNVPGVAGVASNAVHDLEQQTALRLKSI</sequence>
<accession>A0A096PFN1</accession>
<reference evidence="1" key="1">
    <citation type="submission" date="2013-05" db="EMBL/GenBank/DDBJ databases">
        <title>Draft genome sequences of six wheat associated Fusarium spp. isolates.</title>
        <authorList>
            <person name="Moolhuijzen P.M."/>
            <person name="Manners J.M."/>
            <person name="Wilcox S."/>
            <person name="Bellgard M.I."/>
            <person name="Gardiner D.M."/>
        </authorList>
    </citation>
    <scope>NUCLEOTIDE SEQUENCE</scope>
    <source>
        <strain evidence="1">CS5907</strain>
        <strain evidence="1">CS5907</strain>
    </source>
</reference>
<proteinExistence type="predicted"/>
<dbReference type="EMBL" id="CBMG010001413">
    <property type="protein sequence ID" value="CEG03587.1"/>
    <property type="molecule type" value="Genomic_DNA"/>
</dbReference>
<name>A0A096PFN1_9HYPO</name>
<dbReference type="AlphaFoldDB" id="A0A096PFN1"/>
<gene>
    <name evidence="1" type="ORF">BN851_0072240</name>
</gene>
<evidence type="ECO:0000313" key="1">
    <source>
        <dbReference type="EMBL" id="CEG03587.1"/>
    </source>
</evidence>
<protein>
    <submittedName>
        <fullName evidence="1">WGS project CBMG000000000 data, contig CS5907-c001417</fullName>
    </submittedName>
</protein>
<organism evidence="1">
    <name type="scientific">Fusarium acuminatum CS5907</name>
    <dbReference type="NCBI Taxonomy" id="1318461"/>
    <lineage>
        <taxon>Eukaryota</taxon>
        <taxon>Fungi</taxon>
        <taxon>Dikarya</taxon>
        <taxon>Ascomycota</taxon>
        <taxon>Pezizomycotina</taxon>
        <taxon>Sordariomycetes</taxon>
        <taxon>Hypocreomycetidae</taxon>
        <taxon>Hypocreales</taxon>
        <taxon>Nectriaceae</taxon>
        <taxon>Fusarium</taxon>
        <taxon>Fusarium tricinctum species complex</taxon>
    </lineage>
</organism>
<comment type="caution">
    <text evidence="1">The sequence shown here is derived from an EMBL/GenBank/DDBJ whole genome shotgun (WGS) entry which is preliminary data.</text>
</comment>